<evidence type="ECO:0000313" key="1">
    <source>
        <dbReference type="EMBL" id="PIO26369.1"/>
    </source>
</evidence>
<organism evidence="1">
    <name type="scientific">Aquarana catesbeiana</name>
    <name type="common">American bullfrog</name>
    <name type="synonym">Rana catesbeiana</name>
    <dbReference type="NCBI Taxonomy" id="8400"/>
    <lineage>
        <taxon>Eukaryota</taxon>
        <taxon>Metazoa</taxon>
        <taxon>Chordata</taxon>
        <taxon>Craniata</taxon>
        <taxon>Vertebrata</taxon>
        <taxon>Euteleostomi</taxon>
        <taxon>Amphibia</taxon>
        <taxon>Batrachia</taxon>
        <taxon>Anura</taxon>
        <taxon>Neobatrachia</taxon>
        <taxon>Ranoidea</taxon>
        <taxon>Ranidae</taxon>
        <taxon>Aquarana</taxon>
    </lineage>
</organism>
<sequence length="88" mass="9508">MHSDVENLRTVRRPLMLHSVLNSGCNATQCSGRWSEEACNAAECSGWCSEEACKAAQCSGWSANNSYSVPASDLQLHSNICATSQVKK</sequence>
<dbReference type="AlphaFoldDB" id="A0A2G9RES1"/>
<proteinExistence type="predicted"/>
<accession>A0A2G9RES1</accession>
<dbReference type="EMBL" id="KV944641">
    <property type="protein sequence ID" value="PIO26369.1"/>
    <property type="molecule type" value="Genomic_DNA"/>
</dbReference>
<gene>
    <name evidence="1" type="ORF">AB205_0098790</name>
</gene>
<name>A0A2G9RES1_AQUCT</name>
<protein>
    <submittedName>
        <fullName evidence="1">Uncharacterized protein</fullName>
    </submittedName>
</protein>
<reference evidence="1" key="1">
    <citation type="submission" date="2017-08" db="EMBL/GenBank/DDBJ databases">
        <title>Assembly of the North American Bullfrog Genome.</title>
        <authorList>
            <person name="Warren R.L."/>
            <person name="Vandervalk B.P."/>
            <person name="Kucuk E."/>
            <person name="Birol I."/>
            <person name="Helbing C."/>
            <person name="Pandoh P."/>
            <person name="Behsaz B."/>
            <person name="Mohamadi H."/>
            <person name="Chu J."/>
            <person name="Jackman S."/>
            <person name="Hammond S.A."/>
            <person name="Veldhoen N."/>
            <person name="Kirk H."/>
            <person name="Zhao Y."/>
            <person name="Coope R."/>
            <person name="Pleasance S."/>
            <person name="Moore R."/>
            <person name="Holt R."/>
        </authorList>
    </citation>
    <scope>NUCLEOTIDE SEQUENCE</scope>
    <source>
        <strain evidence="1">Bruno</strain>
        <tissue evidence="1">Liver</tissue>
    </source>
</reference>